<accession>A0ABP7LTY4</accession>
<comment type="caution">
    <text evidence="1">The sequence shown here is derived from an EMBL/GenBank/DDBJ whole genome shotgun (WGS) entry which is preliminary data.</text>
</comment>
<proteinExistence type="predicted"/>
<dbReference type="EMBL" id="BAAAZA010000061">
    <property type="protein sequence ID" value="GAA3905861.1"/>
    <property type="molecule type" value="Genomic_DNA"/>
</dbReference>
<evidence type="ECO:0000313" key="1">
    <source>
        <dbReference type="EMBL" id="GAA3905861.1"/>
    </source>
</evidence>
<dbReference type="Proteomes" id="UP001501563">
    <property type="component" value="Unassembled WGS sequence"/>
</dbReference>
<dbReference type="Pfam" id="PF19817">
    <property type="entry name" value="DUF6300"/>
    <property type="match status" value="1"/>
</dbReference>
<protein>
    <submittedName>
        <fullName evidence="1">Uncharacterized protein</fullName>
    </submittedName>
</protein>
<organism evidence="1 2">
    <name type="scientific">Streptomyces lannensis</name>
    <dbReference type="NCBI Taxonomy" id="766498"/>
    <lineage>
        <taxon>Bacteria</taxon>
        <taxon>Bacillati</taxon>
        <taxon>Actinomycetota</taxon>
        <taxon>Actinomycetes</taxon>
        <taxon>Kitasatosporales</taxon>
        <taxon>Streptomycetaceae</taxon>
        <taxon>Streptomyces</taxon>
    </lineage>
</organism>
<keyword evidence="2" id="KW-1185">Reference proteome</keyword>
<gene>
    <name evidence="1" type="ORF">GCM10022207_89070</name>
</gene>
<name>A0ABP7LTY4_9ACTN</name>
<reference evidence="2" key="1">
    <citation type="journal article" date="2019" name="Int. J. Syst. Evol. Microbiol.">
        <title>The Global Catalogue of Microorganisms (GCM) 10K type strain sequencing project: providing services to taxonomists for standard genome sequencing and annotation.</title>
        <authorList>
            <consortium name="The Broad Institute Genomics Platform"/>
            <consortium name="The Broad Institute Genome Sequencing Center for Infectious Disease"/>
            <person name="Wu L."/>
            <person name="Ma J."/>
        </authorList>
    </citation>
    <scope>NUCLEOTIDE SEQUENCE [LARGE SCALE GENOMIC DNA]</scope>
    <source>
        <strain evidence="2">JCM 16578</strain>
    </source>
</reference>
<sequence length="77" mass="8636">MPQDDDQGWPTHLEVCTSCDLGDATRPAAGILVQFFADGGGHDESLSQEAAQLLTEWTREAMAAHRWYWHEKPPDQL</sequence>
<dbReference type="InterPro" id="IPR046267">
    <property type="entry name" value="DUF6300"/>
</dbReference>
<evidence type="ECO:0000313" key="2">
    <source>
        <dbReference type="Proteomes" id="UP001501563"/>
    </source>
</evidence>